<evidence type="ECO:0000313" key="11">
    <source>
        <dbReference type="Proteomes" id="UP000198945"/>
    </source>
</evidence>
<dbReference type="EMBL" id="SOAA01000002">
    <property type="protein sequence ID" value="TDS34618.1"/>
    <property type="molecule type" value="Genomic_DNA"/>
</dbReference>
<dbReference type="Gene3D" id="3.40.50.2000">
    <property type="entry name" value="Glycogen Phosphorylase B"/>
    <property type="match status" value="2"/>
</dbReference>
<dbReference type="InterPro" id="IPR000368">
    <property type="entry name" value="Sucrose_synth_GT-B1"/>
</dbReference>
<dbReference type="InterPro" id="IPR044161">
    <property type="entry name" value="SPS"/>
</dbReference>
<dbReference type="AlphaFoldDB" id="A0A1G6M0B1"/>
<dbReference type="STRING" id="54121.SAMN04515653_10252"/>
<evidence type="ECO:0000313" key="9">
    <source>
        <dbReference type="EMBL" id="SDI16687.1"/>
    </source>
</evidence>
<dbReference type="Pfam" id="PF00862">
    <property type="entry name" value="GT-B_Sucrose_synth"/>
    <property type="match status" value="1"/>
</dbReference>
<keyword evidence="4" id="KW-0808">Transferase</keyword>
<feature type="domain" description="Sucrose synthase first GT-B" evidence="7">
    <location>
        <begin position="25"/>
        <end position="200"/>
    </location>
</feature>
<dbReference type="EMBL" id="FNEH01000002">
    <property type="protein sequence ID" value="SDI16687.1"/>
    <property type="molecule type" value="Genomic_DNA"/>
</dbReference>
<evidence type="ECO:0000256" key="2">
    <source>
        <dbReference type="ARBA" id="ARBA00012536"/>
    </source>
</evidence>
<evidence type="ECO:0000313" key="10">
    <source>
        <dbReference type="EMBL" id="TDS34618.1"/>
    </source>
</evidence>
<proteinExistence type="inferred from homology"/>
<keyword evidence="3" id="KW-0328">Glycosyltransferase</keyword>
<dbReference type="GO" id="GO:0046524">
    <property type="term" value="F:sucrose-phosphate synthase activity"/>
    <property type="evidence" value="ECO:0007669"/>
    <property type="project" value="UniProtKB-EC"/>
</dbReference>
<reference evidence="9 11" key="1">
    <citation type="submission" date="2016-10" db="EMBL/GenBank/DDBJ databases">
        <authorList>
            <person name="de Groot N.N."/>
        </authorList>
    </citation>
    <scope>NUCLEOTIDE SEQUENCE [LARGE SCALE GENOMIC DNA]</scope>
    <source>
        <strain evidence="9 11">WG7</strain>
    </source>
</reference>
<dbReference type="EC" id="2.4.1.14" evidence="2"/>
<evidence type="ECO:0000256" key="1">
    <source>
        <dbReference type="ARBA" id="ARBA00006530"/>
    </source>
</evidence>
<evidence type="ECO:0000256" key="5">
    <source>
        <dbReference type="ARBA" id="ARBA00047471"/>
    </source>
</evidence>
<sequence>MSEIKHAAFLNPQGNFDPNDSYWTEHPDFGGQLVYVKEVSKALAEMGIKVDIITRQINDPNWPEFSSLYDSYPDCDNLRIIRLPFGGDQFLPKEKLWPHLKEYIDAIAEFYDEEGAFPDFFTTHYGDGGLAGVLLKEKMETPFSFTGHSLGAQKMDKLNFSKANFDQLIDRFQFHSRIIAERLTMKFSNQIIVSTTQERNEQYSHPYYEGAVDVDNDNKFSVIPPGVNTDVFDGNYSKATAEMIEKYLNRDLEPARIEKPAVICASRLDQKKNHLALVKAFAEDQELQQKANLVITLRGIENPFEDYSSAAGEEKEILDQIMEVIDEHDLEGKVSMFPLGSQKELAECYGYLAERESVFSLTSFYEPFGLAPVEAMAAGLPAVVTKNGGQSEIMADDEFGILIDPEDPADIARGLKKIVGERSIWRDYQLKAKERVESKYTWEQTAKRYLKAMEKGLSFEIPVIHSEIPAYYFLPDSDNEHKLLERFKENVFKK</sequence>
<evidence type="ECO:0000259" key="7">
    <source>
        <dbReference type="Pfam" id="PF00862"/>
    </source>
</evidence>
<dbReference type="Proteomes" id="UP000295758">
    <property type="component" value="Unassembled WGS sequence"/>
</dbReference>
<evidence type="ECO:0000313" key="12">
    <source>
        <dbReference type="Proteomes" id="UP000295758"/>
    </source>
</evidence>
<organism evidence="8 13">
    <name type="scientific">Halanaerobium congolense</name>
    <dbReference type="NCBI Taxonomy" id="54121"/>
    <lineage>
        <taxon>Bacteria</taxon>
        <taxon>Bacillati</taxon>
        <taxon>Bacillota</taxon>
        <taxon>Clostridia</taxon>
        <taxon>Halanaerobiales</taxon>
        <taxon>Halanaerobiaceae</taxon>
        <taxon>Halanaerobium</taxon>
    </lineage>
</organism>
<dbReference type="SUPFAM" id="SSF53756">
    <property type="entry name" value="UDP-Glycosyltransferase/glycogen phosphorylase"/>
    <property type="match status" value="1"/>
</dbReference>
<feature type="domain" description="Glycosyl transferase family 1" evidence="6">
    <location>
        <begin position="258"/>
        <end position="422"/>
    </location>
</feature>
<evidence type="ECO:0000256" key="4">
    <source>
        <dbReference type="ARBA" id="ARBA00022679"/>
    </source>
</evidence>
<evidence type="ECO:0000256" key="3">
    <source>
        <dbReference type="ARBA" id="ARBA00022676"/>
    </source>
</evidence>
<dbReference type="Proteomes" id="UP000198945">
    <property type="component" value="Unassembled WGS sequence"/>
</dbReference>
<dbReference type="Pfam" id="PF00534">
    <property type="entry name" value="Glycos_transf_1"/>
    <property type="match status" value="1"/>
</dbReference>
<dbReference type="Proteomes" id="UP000324896">
    <property type="component" value="Unassembled WGS sequence"/>
</dbReference>
<reference evidence="8 13" key="2">
    <citation type="submission" date="2016-10" db="EMBL/GenBank/DDBJ databases">
        <authorList>
            <person name="Varghese N."/>
            <person name="Submissions S."/>
        </authorList>
    </citation>
    <scope>NUCLEOTIDE SEQUENCE [LARGE SCALE GENOMIC DNA]</scope>
    <source>
        <strain evidence="8 13">WG10</strain>
    </source>
</reference>
<evidence type="ECO:0000259" key="6">
    <source>
        <dbReference type="Pfam" id="PF00534"/>
    </source>
</evidence>
<name>A0A1G6M0B1_9FIRM</name>
<evidence type="ECO:0000313" key="8">
    <source>
        <dbReference type="EMBL" id="SDC48963.1"/>
    </source>
</evidence>
<dbReference type="EMBL" id="FMYT01000007">
    <property type="protein sequence ID" value="SDC48963.1"/>
    <property type="molecule type" value="Genomic_DNA"/>
</dbReference>
<reference evidence="10 12" key="3">
    <citation type="submission" date="2019-03" db="EMBL/GenBank/DDBJ databases">
        <title>Deep subsurface shale carbon reservoir microbial communities from Ohio and West Virginia, USA.</title>
        <authorList>
            <person name="Wrighton K."/>
        </authorList>
    </citation>
    <scope>NUCLEOTIDE SEQUENCE [LARGE SCALE GENOMIC DNA]</scope>
    <source>
        <strain evidence="10 12">UTICA-S4D12</strain>
    </source>
</reference>
<dbReference type="InterPro" id="IPR001296">
    <property type="entry name" value="Glyco_trans_1"/>
</dbReference>
<protein>
    <recommendedName>
        <fullName evidence="2">sucrose-phosphate synthase</fullName>
        <ecNumber evidence="2">2.4.1.14</ecNumber>
    </recommendedName>
</protein>
<accession>A0A1G6M0B1</accession>
<comment type="similarity">
    <text evidence="1">Belongs to the glycosyltransferase 1 family.</text>
</comment>
<comment type="catalytic activity">
    <reaction evidence="5">
        <text>beta-D-fructose 6-phosphate + UDP-alpha-D-glucose = sucrose 6(F)-phosphate + UDP + H(+)</text>
        <dbReference type="Rhea" id="RHEA:22172"/>
        <dbReference type="ChEBI" id="CHEBI:15378"/>
        <dbReference type="ChEBI" id="CHEBI:57634"/>
        <dbReference type="ChEBI" id="CHEBI:57723"/>
        <dbReference type="ChEBI" id="CHEBI:58223"/>
        <dbReference type="ChEBI" id="CHEBI:58885"/>
        <dbReference type="EC" id="2.4.1.14"/>
    </reaction>
</comment>
<dbReference type="OrthoDB" id="9795068at2"/>
<gene>
    <name evidence="10" type="ORF">BY453_10252</name>
    <name evidence="8" type="ORF">SAMN04488597_10755</name>
    <name evidence="9" type="ORF">SAMN04515654_102134</name>
</gene>
<dbReference type="RefSeq" id="WP_073156501.1">
    <property type="nucleotide sequence ID" value="NZ_FMYT01000007.1"/>
</dbReference>
<evidence type="ECO:0000313" key="13">
    <source>
        <dbReference type="Proteomes" id="UP000324896"/>
    </source>
</evidence>
<dbReference type="PANTHER" id="PTHR46039:SF5">
    <property type="entry name" value="SUCROSE-PHOSPHATE SYNTHASE 3-RELATED"/>
    <property type="match status" value="1"/>
</dbReference>
<dbReference type="PANTHER" id="PTHR46039">
    <property type="entry name" value="SUCROSE-PHOSPHATE SYNTHASE 3-RELATED"/>
    <property type="match status" value="1"/>
</dbReference>